<evidence type="ECO:0000313" key="3">
    <source>
        <dbReference type="EMBL" id="KAK3295150.1"/>
    </source>
</evidence>
<dbReference type="EMBL" id="JAUEPN010000004">
    <property type="protein sequence ID" value="KAK3295150.1"/>
    <property type="molecule type" value="Genomic_DNA"/>
</dbReference>
<dbReference type="GeneID" id="87835208"/>
<evidence type="ECO:0000256" key="2">
    <source>
        <dbReference type="SAM" id="Phobius"/>
    </source>
</evidence>
<dbReference type="Proteomes" id="UP001278766">
    <property type="component" value="Unassembled WGS sequence"/>
</dbReference>
<dbReference type="RefSeq" id="XP_062658664.1">
    <property type="nucleotide sequence ID" value="XM_062798260.1"/>
</dbReference>
<accession>A0AAE0HEU3</accession>
<keyword evidence="4" id="KW-1185">Reference proteome</keyword>
<feature type="transmembrane region" description="Helical" evidence="2">
    <location>
        <begin position="89"/>
        <end position="111"/>
    </location>
</feature>
<evidence type="ECO:0000313" key="4">
    <source>
        <dbReference type="Proteomes" id="UP001278766"/>
    </source>
</evidence>
<keyword evidence="2" id="KW-1133">Transmembrane helix</keyword>
<organism evidence="3 4">
    <name type="scientific">Chaetomium fimeti</name>
    <dbReference type="NCBI Taxonomy" id="1854472"/>
    <lineage>
        <taxon>Eukaryota</taxon>
        <taxon>Fungi</taxon>
        <taxon>Dikarya</taxon>
        <taxon>Ascomycota</taxon>
        <taxon>Pezizomycotina</taxon>
        <taxon>Sordariomycetes</taxon>
        <taxon>Sordariomycetidae</taxon>
        <taxon>Sordariales</taxon>
        <taxon>Chaetomiaceae</taxon>
        <taxon>Chaetomium</taxon>
    </lineage>
</organism>
<feature type="compositionally biased region" description="Low complexity" evidence="1">
    <location>
        <begin position="54"/>
        <end position="64"/>
    </location>
</feature>
<name>A0AAE0HEU3_9PEZI</name>
<proteinExistence type="predicted"/>
<keyword evidence="2" id="KW-0472">Membrane</keyword>
<reference evidence="3" key="2">
    <citation type="submission" date="2023-06" db="EMBL/GenBank/DDBJ databases">
        <authorList>
            <consortium name="Lawrence Berkeley National Laboratory"/>
            <person name="Haridas S."/>
            <person name="Hensen N."/>
            <person name="Bonometti L."/>
            <person name="Westerberg I."/>
            <person name="Brannstrom I.O."/>
            <person name="Guillou S."/>
            <person name="Cros-Aarteil S."/>
            <person name="Calhoun S."/>
            <person name="Kuo A."/>
            <person name="Mondo S."/>
            <person name="Pangilinan J."/>
            <person name="Riley R."/>
            <person name="Labutti K."/>
            <person name="Andreopoulos B."/>
            <person name="Lipzen A."/>
            <person name="Chen C."/>
            <person name="Yanf M."/>
            <person name="Daum C."/>
            <person name="Ng V."/>
            <person name="Clum A."/>
            <person name="Steindorff A."/>
            <person name="Ohm R."/>
            <person name="Martin F."/>
            <person name="Silar P."/>
            <person name="Natvig D."/>
            <person name="Lalanne C."/>
            <person name="Gautier V."/>
            <person name="Ament-Velasquez S.L."/>
            <person name="Kruys A."/>
            <person name="Hutchinson M.I."/>
            <person name="Powell A.J."/>
            <person name="Barry K."/>
            <person name="Miller A.N."/>
            <person name="Grigoriev I.V."/>
            <person name="Debuchy R."/>
            <person name="Gladieux P."/>
            <person name="Thoren M.H."/>
            <person name="Johannesson H."/>
        </authorList>
    </citation>
    <scope>NUCLEOTIDE SEQUENCE</scope>
    <source>
        <strain evidence="3">CBS 168.71</strain>
    </source>
</reference>
<evidence type="ECO:0000256" key="1">
    <source>
        <dbReference type="SAM" id="MobiDB-lite"/>
    </source>
</evidence>
<keyword evidence="2" id="KW-0812">Transmembrane</keyword>
<gene>
    <name evidence="3" type="ORF">B0H64DRAFT_140327</name>
</gene>
<dbReference type="AlphaFoldDB" id="A0AAE0HEU3"/>
<feature type="region of interest" description="Disordered" evidence="1">
    <location>
        <begin position="39"/>
        <end position="66"/>
    </location>
</feature>
<sequence length="189" mass="20703">MARSHHLEFRDKARAWRAIAASGSSLDLCNTTARIGQNPIRPSAKQAETRQAASDRLSSRSGISSRHDAACRKERVSLTQRSLIEFSELWGFLLNFILFILFFLFSFLPFLCTPVMPATPEGNLQRRSRDLMCSGTPLRQSSKPHGCASDTQAAAINLHPSHTADSLTLSRQLAPHGAAIGCRIGLLGC</sequence>
<reference evidence="3" key="1">
    <citation type="journal article" date="2023" name="Mol. Phylogenet. Evol.">
        <title>Genome-scale phylogeny and comparative genomics of the fungal order Sordariales.</title>
        <authorList>
            <person name="Hensen N."/>
            <person name="Bonometti L."/>
            <person name="Westerberg I."/>
            <person name="Brannstrom I.O."/>
            <person name="Guillou S."/>
            <person name="Cros-Aarteil S."/>
            <person name="Calhoun S."/>
            <person name="Haridas S."/>
            <person name="Kuo A."/>
            <person name="Mondo S."/>
            <person name="Pangilinan J."/>
            <person name="Riley R."/>
            <person name="LaButti K."/>
            <person name="Andreopoulos B."/>
            <person name="Lipzen A."/>
            <person name="Chen C."/>
            <person name="Yan M."/>
            <person name="Daum C."/>
            <person name="Ng V."/>
            <person name="Clum A."/>
            <person name="Steindorff A."/>
            <person name="Ohm R.A."/>
            <person name="Martin F."/>
            <person name="Silar P."/>
            <person name="Natvig D.O."/>
            <person name="Lalanne C."/>
            <person name="Gautier V."/>
            <person name="Ament-Velasquez S.L."/>
            <person name="Kruys A."/>
            <person name="Hutchinson M.I."/>
            <person name="Powell A.J."/>
            <person name="Barry K."/>
            <person name="Miller A.N."/>
            <person name="Grigoriev I.V."/>
            <person name="Debuchy R."/>
            <person name="Gladieux P."/>
            <person name="Hiltunen Thoren M."/>
            <person name="Johannesson H."/>
        </authorList>
    </citation>
    <scope>NUCLEOTIDE SEQUENCE</scope>
    <source>
        <strain evidence="3">CBS 168.71</strain>
    </source>
</reference>
<protein>
    <submittedName>
        <fullName evidence="3">Uncharacterized protein</fullName>
    </submittedName>
</protein>
<comment type="caution">
    <text evidence="3">The sequence shown here is derived from an EMBL/GenBank/DDBJ whole genome shotgun (WGS) entry which is preliminary data.</text>
</comment>